<evidence type="ECO:0000256" key="5">
    <source>
        <dbReference type="ARBA" id="ARBA00022833"/>
    </source>
</evidence>
<reference evidence="13 14" key="1">
    <citation type="journal article" date="2020" name="Fungal Divers.">
        <title>Resolving the Mortierellaceae phylogeny through synthesis of multi-gene phylogenetics and phylogenomics.</title>
        <authorList>
            <person name="Vandepol N."/>
            <person name="Liber J."/>
            <person name="Desiro A."/>
            <person name="Na H."/>
            <person name="Kennedy M."/>
            <person name="Barry K."/>
            <person name="Grigoriev I.V."/>
            <person name="Miller A.N."/>
            <person name="O'Donnell K."/>
            <person name="Stajich J.E."/>
            <person name="Bonito G."/>
        </authorList>
    </citation>
    <scope>NUCLEOTIDE SEQUENCE [LARGE SCALE GENOMIC DNA]</scope>
    <source>
        <strain evidence="13 14">AD045</strain>
    </source>
</reference>
<evidence type="ECO:0000256" key="10">
    <source>
        <dbReference type="SAM" id="MobiDB-lite"/>
    </source>
</evidence>
<feature type="domain" description="Rrn7/TAF1B C-terminal cyclin" evidence="12">
    <location>
        <begin position="381"/>
        <end position="490"/>
    </location>
</feature>
<evidence type="ECO:0000256" key="6">
    <source>
        <dbReference type="ARBA" id="ARBA00023015"/>
    </source>
</evidence>
<feature type="compositionally biased region" description="Polar residues" evidence="10">
    <location>
        <begin position="173"/>
        <end position="182"/>
    </location>
</feature>
<keyword evidence="14" id="KW-1185">Reference proteome</keyword>
<evidence type="ECO:0000256" key="2">
    <source>
        <dbReference type="ARBA" id="ARBA00006899"/>
    </source>
</evidence>
<protein>
    <submittedName>
        <fullName evidence="13">Pol I core factor CF</fullName>
    </submittedName>
</protein>
<evidence type="ECO:0000256" key="1">
    <source>
        <dbReference type="ARBA" id="ARBA00004604"/>
    </source>
</evidence>
<dbReference type="InterPro" id="IPR033599">
    <property type="entry name" value="TAF1B/Rrn7"/>
</dbReference>
<keyword evidence="4" id="KW-0863">Zinc-finger</keyword>
<comment type="caution">
    <text evidence="13">The sequence shown here is derived from an EMBL/GenBank/DDBJ whole genome shotgun (WGS) entry which is preliminary data.</text>
</comment>
<keyword evidence="8" id="KW-0804">Transcription</keyword>
<feature type="compositionally biased region" description="Acidic residues" evidence="10">
    <location>
        <begin position="193"/>
        <end position="212"/>
    </location>
</feature>
<evidence type="ECO:0000313" key="13">
    <source>
        <dbReference type="EMBL" id="KAG0288957.1"/>
    </source>
</evidence>
<feature type="region of interest" description="Disordered" evidence="10">
    <location>
        <begin position="559"/>
        <end position="590"/>
    </location>
</feature>
<feature type="region of interest" description="Disordered" evidence="10">
    <location>
        <begin position="130"/>
        <end position="237"/>
    </location>
</feature>
<evidence type="ECO:0000259" key="12">
    <source>
        <dbReference type="Pfam" id="PF20645"/>
    </source>
</evidence>
<dbReference type="Proteomes" id="UP001194696">
    <property type="component" value="Unassembled WGS sequence"/>
</dbReference>
<dbReference type="PANTHER" id="PTHR31576:SF2">
    <property type="entry name" value="TATA BOX-BINDING PROTEIN-ASSOCIATED FACTOR RNA POLYMERASE I SUBUNIT B"/>
    <property type="match status" value="1"/>
</dbReference>
<dbReference type="PANTHER" id="PTHR31576">
    <property type="entry name" value="TATA BOX-BINDING PROTEIN-ASSOCIATED FACTOR RNA POLYMERASE I SUBUNIT B"/>
    <property type="match status" value="1"/>
</dbReference>
<evidence type="ECO:0000256" key="3">
    <source>
        <dbReference type="ARBA" id="ARBA00022723"/>
    </source>
</evidence>
<keyword evidence="6" id="KW-0805">Transcription regulation</keyword>
<proteinExistence type="inferred from homology"/>
<keyword evidence="7" id="KW-0238">DNA-binding</keyword>
<organism evidence="13 14">
    <name type="scientific">Linnemannia gamsii</name>
    <dbReference type="NCBI Taxonomy" id="64522"/>
    <lineage>
        <taxon>Eukaryota</taxon>
        <taxon>Fungi</taxon>
        <taxon>Fungi incertae sedis</taxon>
        <taxon>Mucoromycota</taxon>
        <taxon>Mortierellomycotina</taxon>
        <taxon>Mortierellomycetes</taxon>
        <taxon>Mortierellales</taxon>
        <taxon>Mortierellaceae</taxon>
        <taxon>Linnemannia</taxon>
    </lineage>
</organism>
<evidence type="ECO:0000256" key="7">
    <source>
        <dbReference type="ARBA" id="ARBA00023125"/>
    </source>
</evidence>
<evidence type="ECO:0000259" key="11">
    <source>
        <dbReference type="Pfam" id="PF20644"/>
    </source>
</evidence>
<comment type="similarity">
    <text evidence="2">Belongs to the RRN7/TAF1B family.</text>
</comment>
<feature type="domain" description="Rrn7/TAF1B N-terminal cyclin" evidence="11">
    <location>
        <begin position="84"/>
        <end position="175"/>
    </location>
</feature>
<evidence type="ECO:0000256" key="9">
    <source>
        <dbReference type="ARBA" id="ARBA00023242"/>
    </source>
</evidence>
<gene>
    <name evidence="13" type="primary">RRN7</name>
    <name evidence="13" type="ORF">BGZ96_007358</name>
</gene>
<dbReference type="InterPro" id="IPR048538">
    <property type="entry name" value="Rrn7_cyclin_C"/>
</dbReference>
<feature type="compositionally biased region" description="Acidic residues" evidence="10">
    <location>
        <begin position="223"/>
        <end position="234"/>
    </location>
</feature>
<comment type="subcellular location">
    <subcellularLocation>
        <location evidence="1">Nucleus</location>
        <location evidence="1">Nucleolus</location>
    </subcellularLocation>
</comment>
<feature type="region of interest" description="Disordered" evidence="10">
    <location>
        <begin position="45"/>
        <end position="69"/>
    </location>
</feature>
<sequence length="670" mass="76621">MSETAKRKKPTCPTCRSTRWRKNNLGQYVCEGGHVLEGHQEEEGEFAEGHAGYERKLTNPKKKKKDKVGVSQGVEATTLVLRCVQYILQLQAQAMVRDLGFPRDITGVIQEYWSVYVSYLVDYHDGMGPMLTGDNDGTPVDQTEDGQDTQVNTDSETEENSTAPEFKDKTEPVTPTQDLLDTQQEFHQSESESSGDDDDDDNVEKEDDDYDEDKDHGNKHDDDNSEMSGSEDEKDDRITVAHGTTAHIDDDKDATIATATKPANFDPFEEYEVKELVDPLQLKKRARESADGRVSKRRKGIILKRDRVDFRFLAMRSIIGILYISSQHLKLPVVIGDFQRWIMRHDIPFFNAIKLLPKHMEMKLPPTYRSVLQPIARNPETLRRTVNMLLQQFEKLNCIGSVLSNTPRLIARFLHELMLPVECYSCALRFYHIVYDSIDTKRVRRKLTFRSSLRGPDCAMAITVVVAKLIYGLYGEKRNVKDWEYWINGLPTEKEWISSLDSFDALRRQSEIPQMHGEFEELINVNPDLYSGHYRKELRIFETEAQLKLLSVVDKSFRMSGSGSRRTSVSVEDQSKLSGETSQKPQTQPSSVVPFIQRLCSTVQPANNLAIQEGPLPQQKFVHYLDDPKGQFLGKYDRLLSYASNILCVSPEHLEGEVRFIEEHLIVGRN</sequence>
<feature type="compositionally biased region" description="Basic and acidic residues" evidence="10">
    <location>
        <begin position="213"/>
        <end position="222"/>
    </location>
</feature>
<accession>A0ABQ7K2L0</accession>
<dbReference type="InterPro" id="IPR048540">
    <property type="entry name" value="Rrn7_cyclin_N"/>
</dbReference>
<dbReference type="Pfam" id="PF20644">
    <property type="entry name" value="Rrn7_cyclin_N"/>
    <property type="match status" value="2"/>
</dbReference>
<feature type="compositionally biased region" description="Basic and acidic residues" evidence="10">
    <location>
        <begin position="45"/>
        <end position="57"/>
    </location>
</feature>
<evidence type="ECO:0000313" key="14">
    <source>
        <dbReference type="Proteomes" id="UP001194696"/>
    </source>
</evidence>
<keyword evidence="3" id="KW-0479">Metal-binding</keyword>
<keyword evidence="5" id="KW-0862">Zinc</keyword>
<feature type="compositionally biased region" description="Low complexity" evidence="10">
    <location>
        <begin position="560"/>
        <end position="571"/>
    </location>
</feature>
<dbReference type="Pfam" id="PF20645">
    <property type="entry name" value="Rrn7_cyclin_C"/>
    <property type="match status" value="1"/>
</dbReference>
<evidence type="ECO:0000256" key="4">
    <source>
        <dbReference type="ARBA" id="ARBA00022771"/>
    </source>
</evidence>
<name>A0ABQ7K2L0_9FUNG</name>
<evidence type="ECO:0000256" key="8">
    <source>
        <dbReference type="ARBA" id="ARBA00023163"/>
    </source>
</evidence>
<keyword evidence="9" id="KW-0539">Nucleus</keyword>
<feature type="compositionally biased region" description="Polar residues" evidence="10">
    <location>
        <begin position="576"/>
        <end position="590"/>
    </location>
</feature>
<dbReference type="EMBL" id="JAAAIM010000377">
    <property type="protein sequence ID" value="KAG0288957.1"/>
    <property type="molecule type" value="Genomic_DNA"/>
</dbReference>
<feature type="domain" description="Rrn7/TAF1B N-terminal cyclin" evidence="11">
    <location>
        <begin position="300"/>
        <end position="358"/>
    </location>
</feature>